<dbReference type="KEGG" id="mps:MPTP_1435"/>
<dbReference type="EMBL" id="AP012200">
    <property type="protein sequence ID" value="BAK21864.1"/>
    <property type="molecule type" value="Genomic_DNA"/>
</dbReference>
<accession>F3YBI6</accession>
<sequence length="88" mass="10289">MYIAKGFDTGIVYGCKETKIELMRALNNEYGWIKKEKETVRGYVYPEPLQVEQVSENYKPIQLKGIKEVCRLTIDRDWIENSETVAKV</sequence>
<dbReference type="HOGENOM" id="CLU_2465435_0_0_9"/>
<reference evidence="1 2" key="1">
    <citation type="journal article" date="2011" name="J. Bacteriol.">
        <title>Complete genome sequence of Melissococcus plutonius ATCC 35311.</title>
        <authorList>
            <person name="Okumura K."/>
            <person name="Arai R."/>
            <person name="Okura M."/>
            <person name="Kirikae T."/>
            <person name="Takamatsu D."/>
            <person name="Osaki M."/>
            <person name="Miyoshi-Akiyama T."/>
        </authorList>
    </citation>
    <scope>NUCLEOTIDE SEQUENCE [LARGE SCALE GENOMIC DNA]</scope>
    <source>
        <strain evidence="2">ATCC 35311 / CIP 104052 / LMG 20360 / NCIMB 702443</strain>
    </source>
</reference>
<dbReference type="AlphaFoldDB" id="F3YBI6"/>
<keyword evidence="2" id="KW-1185">Reference proteome</keyword>
<dbReference type="RefSeq" id="WP_013774300.1">
    <property type="nucleotide sequence ID" value="NC_015516.1"/>
</dbReference>
<reference key="2">
    <citation type="submission" date="2011-04" db="EMBL/GenBank/DDBJ databases">
        <title>Whole genome sequence of Melissococcus plutonius ATCC 35311.</title>
        <authorList>
            <person name="Okumura K."/>
            <person name="Arai R."/>
            <person name="Osaki M."/>
            <person name="Okura M."/>
            <person name="Kirikae T."/>
            <person name="Takamatsu D."/>
            <person name="Akiyama T."/>
        </authorList>
    </citation>
    <scope>NUCLEOTIDE SEQUENCE</scope>
    <source>
        <strain>ATCC 35311</strain>
    </source>
</reference>
<organism evidence="1 2">
    <name type="scientific">Melissococcus plutonius (strain ATCC 35311 / DSM 29964 / CIP 104052 / LMG 20360 / NCIMB 702443)</name>
    <dbReference type="NCBI Taxonomy" id="940190"/>
    <lineage>
        <taxon>Bacteria</taxon>
        <taxon>Bacillati</taxon>
        <taxon>Bacillota</taxon>
        <taxon>Bacilli</taxon>
        <taxon>Lactobacillales</taxon>
        <taxon>Enterococcaceae</taxon>
        <taxon>Melissococcus</taxon>
    </lineage>
</organism>
<name>F3YBI6_MELPT</name>
<evidence type="ECO:0000313" key="1">
    <source>
        <dbReference type="EMBL" id="BAK21864.1"/>
    </source>
</evidence>
<proteinExistence type="predicted"/>
<evidence type="ECO:0000313" key="2">
    <source>
        <dbReference type="Proteomes" id="UP000008456"/>
    </source>
</evidence>
<dbReference type="Proteomes" id="UP000008456">
    <property type="component" value="Chromosome"/>
</dbReference>
<gene>
    <name evidence="1" type="ordered locus">MPTP_1435</name>
</gene>
<protein>
    <submittedName>
        <fullName evidence="1">Uncharacterized protein</fullName>
    </submittedName>
</protein>